<evidence type="ECO:0000313" key="1">
    <source>
        <dbReference type="EMBL" id="MPN43839.1"/>
    </source>
</evidence>
<dbReference type="AlphaFoldDB" id="A0A645I072"/>
<accession>A0A645I072</accession>
<reference evidence="1" key="1">
    <citation type="submission" date="2019-08" db="EMBL/GenBank/DDBJ databases">
        <authorList>
            <person name="Kucharzyk K."/>
            <person name="Murdoch R.W."/>
            <person name="Higgins S."/>
            <person name="Loffler F."/>
        </authorList>
    </citation>
    <scope>NUCLEOTIDE SEQUENCE</scope>
</reference>
<sequence>MAWVSASIPVSAAILGGMPAVRALSKMAMSGLMHKLMIGTFKQFARSEITEVLVASDPVPEVEGIAISVVFSLLDGRACCVMFSNFRCGNS</sequence>
<name>A0A645I072_9ZZZZ</name>
<protein>
    <submittedName>
        <fullName evidence="1">Uncharacterized protein</fullName>
    </submittedName>
</protein>
<organism evidence="1">
    <name type="scientific">bioreactor metagenome</name>
    <dbReference type="NCBI Taxonomy" id="1076179"/>
    <lineage>
        <taxon>unclassified sequences</taxon>
        <taxon>metagenomes</taxon>
        <taxon>ecological metagenomes</taxon>
    </lineage>
</organism>
<proteinExistence type="predicted"/>
<gene>
    <name evidence="1" type="ORF">SDC9_191400</name>
</gene>
<dbReference type="EMBL" id="VSSQ01102504">
    <property type="protein sequence ID" value="MPN43839.1"/>
    <property type="molecule type" value="Genomic_DNA"/>
</dbReference>
<comment type="caution">
    <text evidence="1">The sequence shown here is derived from an EMBL/GenBank/DDBJ whole genome shotgun (WGS) entry which is preliminary data.</text>
</comment>